<name>A0A7S9LDW9_9PSED</name>
<sequence>MEHSFKELPTGPDSGMYDEQNRLITSFGVPLEKVAVEVESADGGKRVYFTDQEGTTPRFFSDNESTVKVRLVPDEFVVPQDADTFVPRTKR</sequence>
<protein>
    <submittedName>
        <fullName evidence="1">Uncharacterized protein</fullName>
    </submittedName>
</protein>
<dbReference type="Proteomes" id="UP000594430">
    <property type="component" value="Chromosome"/>
</dbReference>
<accession>A0A7S9LDW9</accession>
<organism evidence="1 2">
    <name type="scientific">Pseudomonas fulva</name>
    <dbReference type="NCBI Taxonomy" id="47880"/>
    <lineage>
        <taxon>Bacteria</taxon>
        <taxon>Pseudomonadati</taxon>
        <taxon>Pseudomonadota</taxon>
        <taxon>Gammaproteobacteria</taxon>
        <taxon>Pseudomonadales</taxon>
        <taxon>Pseudomonadaceae</taxon>
        <taxon>Pseudomonas</taxon>
    </lineage>
</organism>
<proteinExistence type="predicted"/>
<evidence type="ECO:0000313" key="1">
    <source>
        <dbReference type="EMBL" id="QPH47036.1"/>
    </source>
</evidence>
<dbReference type="AlphaFoldDB" id="A0A7S9LDW9"/>
<reference evidence="1 2" key="1">
    <citation type="submission" date="2020-11" db="EMBL/GenBank/DDBJ databases">
        <title>Pseudomonas fulva producing VIM-24.</title>
        <authorList>
            <person name="Liu S."/>
        </authorList>
    </citation>
    <scope>NUCLEOTIDE SEQUENCE [LARGE SCALE GENOMIC DNA]</scope>
    <source>
        <strain evidence="1 2">ZDHY414</strain>
    </source>
</reference>
<dbReference type="RefSeq" id="WP_196109903.1">
    <property type="nucleotide sequence ID" value="NZ_CP064946.1"/>
</dbReference>
<gene>
    <name evidence="1" type="ORF">IZU98_11385</name>
</gene>
<dbReference type="EMBL" id="CP064946">
    <property type="protein sequence ID" value="QPH47036.1"/>
    <property type="molecule type" value="Genomic_DNA"/>
</dbReference>
<evidence type="ECO:0000313" key="2">
    <source>
        <dbReference type="Proteomes" id="UP000594430"/>
    </source>
</evidence>